<organism evidence="1">
    <name type="scientific">Arundo donax</name>
    <name type="common">Giant reed</name>
    <name type="synonym">Donax arundinaceus</name>
    <dbReference type="NCBI Taxonomy" id="35708"/>
    <lineage>
        <taxon>Eukaryota</taxon>
        <taxon>Viridiplantae</taxon>
        <taxon>Streptophyta</taxon>
        <taxon>Embryophyta</taxon>
        <taxon>Tracheophyta</taxon>
        <taxon>Spermatophyta</taxon>
        <taxon>Magnoliopsida</taxon>
        <taxon>Liliopsida</taxon>
        <taxon>Poales</taxon>
        <taxon>Poaceae</taxon>
        <taxon>PACMAD clade</taxon>
        <taxon>Arundinoideae</taxon>
        <taxon>Arundineae</taxon>
        <taxon>Arundo</taxon>
    </lineage>
</organism>
<dbReference type="AlphaFoldDB" id="A0A0A9BCW2"/>
<protein>
    <submittedName>
        <fullName evidence="1">Uncharacterized protein</fullName>
    </submittedName>
</protein>
<name>A0A0A9BCW2_ARUDO</name>
<reference evidence="1" key="2">
    <citation type="journal article" date="2015" name="Data Brief">
        <title>Shoot transcriptome of the giant reed, Arundo donax.</title>
        <authorList>
            <person name="Barrero R.A."/>
            <person name="Guerrero F.D."/>
            <person name="Moolhuijzen P."/>
            <person name="Goolsby J.A."/>
            <person name="Tidwell J."/>
            <person name="Bellgard S.E."/>
            <person name="Bellgard M.I."/>
        </authorList>
    </citation>
    <scope>NUCLEOTIDE SEQUENCE</scope>
    <source>
        <tissue evidence="1">Shoot tissue taken approximately 20 cm above the soil surface</tissue>
    </source>
</reference>
<proteinExistence type="predicted"/>
<dbReference type="EMBL" id="GBRH01240788">
    <property type="protein sequence ID" value="JAD57107.1"/>
    <property type="molecule type" value="Transcribed_RNA"/>
</dbReference>
<evidence type="ECO:0000313" key="1">
    <source>
        <dbReference type="EMBL" id="JAD57107.1"/>
    </source>
</evidence>
<reference evidence="1" key="1">
    <citation type="submission" date="2014-09" db="EMBL/GenBank/DDBJ databases">
        <authorList>
            <person name="Magalhaes I.L.F."/>
            <person name="Oliveira U."/>
            <person name="Santos F.R."/>
            <person name="Vidigal T.H.D.A."/>
            <person name="Brescovit A.D."/>
            <person name="Santos A.J."/>
        </authorList>
    </citation>
    <scope>NUCLEOTIDE SEQUENCE</scope>
    <source>
        <tissue evidence="1">Shoot tissue taken approximately 20 cm above the soil surface</tissue>
    </source>
</reference>
<accession>A0A0A9BCW2</accession>
<sequence>MELLVVSVPYTKIRNLHKGVTSLPLD</sequence>